<comment type="subcellular location">
    <subcellularLocation>
        <location evidence="1">Cell membrane</location>
        <topology evidence="1">Multi-pass membrane protein</topology>
    </subcellularLocation>
</comment>
<feature type="transmembrane region" description="Helical" evidence="9">
    <location>
        <begin position="416"/>
        <end position="435"/>
    </location>
</feature>
<evidence type="ECO:0000256" key="6">
    <source>
        <dbReference type="ARBA" id="ARBA00022970"/>
    </source>
</evidence>
<feature type="transmembrane region" description="Helical" evidence="9">
    <location>
        <begin position="282"/>
        <end position="304"/>
    </location>
</feature>
<dbReference type="FunFam" id="1.20.1740.10:FF:000001">
    <property type="entry name" value="Amino acid permease"/>
    <property type="match status" value="1"/>
</dbReference>
<evidence type="ECO:0000256" key="9">
    <source>
        <dbReference type="SAM" id="Phobius"/>
    </source>
</evidence>
<dbReference type="AlphaFoldDB" id="A0A2B7JMJ8"/>
<dbReference type="InterPro" id="IPR004841">
    <property type="entry name" value="AA-permease/SLC12A_dom"/>
</dbReference>
<feature type="transmembrane region" description="Helical" evidence="9">
    <location>
        <begin position="56"/>
        <end position="78"/>
    </location>
</feature>
<dbReference type="GO" id="GO:0055085">
    <property type="term" value="P:transmembrane transport"/>
    <property type="evidence" value="ECO:0007669"/>
    <property type="project" value="InterPro"/>
</dbReference>
<gene>
    <name evidence="12" type="ORF">B1B09_10020</name>
    <name evidence="11" type="ORF">DXN06_11915</name>
</gene>
<evidence type="ECO:0000313" key="13">
    <source>
        <dbReference type="Proteomes" id="UP000226191"/>
    </source>
</evidence>
<dbReference type="GO" id="GO:0006865">
    <property type="term" value="P:amino acid transport"/>
    <property type="evidence" value="ECO:0007669"/>
    <property type="project" value="UniProtKB-KW"/>
</dbReference>
<dbReference type="PROSITE" id="PS00218">
    <property type="entry name" value="AMINO_ACID_PERMEASE_1"/>
    <property type="match status" value="1"/>
</dbReference>
<dbReference type="RefSeq" id="WP_002518363.1">
    <property type="nucleotide sequence ID" value="NZ_AP019664.1"/>
</dbReference>
<evidence type="ECO:0000256" key="7">
    <source>
        <dbReference type="ARBA" id="ARBA00022989"/>
    </source>
</evidence>
<feature type="domain" description="Amino acid permease/ SLC12A" evidence="10">
    <location>
        <begin position="26"/>
        <end position="462"/>
    </location>
</feature>
<evidence type="ECO:0000256" key="4">
    <source>
        <dbReference type="ARBA" id="ARBA00022475"/>
    </source>
</evidence>
<dbReference type="GO" id="GO:0005886">
    <property type="term" value="C:plasma membrane"/>
    <property type="evidence" value="ECO:0007669"/>
    <property type="project" value="UniProtKB-SubCell"/>
</dbReference>
<feature type="transmembrane region" description="Helical" evidence="9">
    <location>
        <begin position="252"/>
        <end position="276"/>
    </location>
</feature>
<feature type="transmembrane region" description="Helical" evidence="9">
    <location>
        <begin position="441"/>
        <end position="459"/>
    </location>
</feature>
<keyword evidence="8 9" id="KW-0472">Membrane</keyword>
<evidence type="ECO:0000313" key="11">
    <source>
        <dbReference type="EMBL" id="AXM07728.1"/>
    </source>
</evidence>
<evidence type="ECO:0000259" key="10">
    <source>
        <dbReference type="Pfam" id="PF00324"/>
    </source>
</evidence>
<dbReference type="Proteomes" id="UP000256621">
    <property type="component" value="Chromosome"/>
</dbReference>
<keyword evidence="6" id="KW-0029">Amino-acid transport</keyword>
<keyword evidence="3" id="KW-0813">Transport</keyword>
<feature type="transmembrane region" description="Helical" evidence="9">
    <location>
        <begin position="343"/>
        <end position="363"/>
    </location>
</feature>
<evidence type="ECO:0000313" key="14">
    <source>
        <dbReference type="Proteomes" id="UP000256621"/>
    </source>
</evidence>
<feature type="transmembrane region" description="Helical" evidence="9">
    <location>
        <begin position="210"/>
        <end position="231"/>
    </location>
</feature>
<dbReference type="PANTHER" id="PTHR43495:SF2">
    <property type="entry name" value="D-SERINE_D-ALANINE_GLYCINE TRANSPORTER"/>
    <property type="match status" value="1"/>
</dbReference>
<feature type="transmembrane region" description="Helical" evidence="9">
    <location>
        <begin position="133"/>
        <end position="153"/>
    </location>
</feature>
<evidence type="ECO:0000256" key="1">
    <source>
        <dbReference type="ARBA" id="ARBA00004651"/>
    </source>
</evidence>
<dbReference type="EMBL" id="MVCE01000004">
    <property type="protein sequence ID" value="PGF33228.1"/>
    <property type="molecule type" value="Genomic_DNA"/>
</dbReference>
<dbReference type="Pfam" id="PF00324">
    <property type="entry name" value="AA_permease"/>
    <property type="match status" value="1"/>
</dbReference>
<evidence type="ECO:0000256" key="5">
    <source>
        <dbReference type="ARBA" id="ARBA00022692"/>
    </source>
</evidence>
<dbReference type="Proteomes" id="UP000226191">
    <property type="component" value="Unassembled WGS sequence"/>
</dbReference>
<keyword evidence="4" id="KW-1003">Cell membrane</keyword>
<protein>
    <submittedName>
        <fullName evidence="11">Amino acid permease</fullName>
    </submittedName>
    <submittedName>
        <fullName evidence="12">Amino acid transporter</fullName>
    </submittedName>
</protein>
<feature type="transmembrane region" description="Helical" evidence="9">
    <location>
        <begin position="369"/>
        <end position="395"/>
    </location>
</feature>
<dbReference type="GeneID" id="92857590"/>
<dbReference type="EMBL" id="CP031442">
    <property type="protein sequence ID" value="AXM07728.1"/>
    <property type="molecule type" value="Genomic_DNA"/>
</dbReference>
<feature type="transmembrane region" description="Helical" evidence="9">
    <location>
        <begin position="27"/>
        <end position="44"/>
    </location>
</feature>
<evidence type="ECO:0000313" key="12">
    <source>
        <dbReference type="EMBL" id="PGF33228.1"/>
    </source>
</evidence>
<evidence type="ECO:0000256" key="8">
    <source>
        <dbReference type="ARBA" id="ARBA00023136"/>
    </source>
</evidence>
<feature type="transmembrane region" description="Helical" evidence="9">
    <location>
        <begin position="165"/>
        <end position="190"/>
    </location>
</feature>
<dbReference type="Gene3D" id="1.20.1740.10">
    <property type="entry name" value="Amino acid/polyamine transporter I"/>
    <property type="match status" value="1"/>
</dbReference>
<sequence>MLPMTVKNQHSAAEEQHLRRSLSNRHIQLIAISGAIGTGLFMGSGKSISTAGPSIVVAYLVIGAMLFFVMRAMGELLLHNLQWKSFQDFAADLLGPWAGFFLGWTYWLCWVVTGMADVIAITSYWSFWTHDRAWAFILTATTLLLLLALNLLTVKLFGELEFWFALIKIVAILTLIAVAIVLIVMGFTSASGYKASVSNLWSYGGFAPRGWSGFFGGFQIAVFAYVGIELVGTTSAETANPPKTMPKAINAVPVRVLVFYVAALLAMMCVTPWNLIQTDSSPFVQMFGLIGFTAAAGIMNFVVLTSAASSANSGVYSTSRMLYGLAHKGMAPRAFGKLSRHGVPGWGLFCTIILIGSALILAAKDSVMGAFTLVTTVSAVLFVFVWSMILISHIVHVRRNPQAHAKSIYPMPGASFMPWVVLAFFVFVIVLLTGADDTLQALLAAPIWFVVLGIVWAIVRRRSHHDDLETDLPAD</sequence>
<reference evidence="11 14" key="2">
    <citation type="submission" date="2018-08" db="EMBL/GenBank/DDBJ databases">
        <title>Genome sequencing of Cutibacterium acnes KCOM 1315.</title>
        <authorList>
            <person name="Kook J.-K."/>
            <person name="Park S.-N."/>
            <person name="Lim Y.K."/>
        </authorList>
    </citation>
    <scope>NUCLEOTIDE SEQUENCE [LARGE SCALE GENOMIC DNA]</scope>
    <source>
        <strain evidence="11 14">KCOM 1315</strain>
    </source>
</reference>
<dbReference type="PANTHER" id="PTHR43495">
    <property type="entry name" value="GABA PERMEASE"/>
    <property type="match status" value="1"/>
</dbReference>
<dbReference type="InterPro" id="IPR004840">
    <property type="entry name" value="Amino_acid_permease_CS"/>
</dbReference>
<evidence type="ECO:0000256" key="2">
    <source>
        <dbReference type="ARBA" id="ARBA00008583"/>
    </source>
</evidence>
<feature type="transmembrane region" description="Helical" evidence="9">
    <location>
        <begin position="99"/>
        <end position="127"/>
    </location>
</feature>
<proteinExistence type="inferred from homology"/>
<accession>A0A2B7JMJ8</accession>
<keyword evidence="5 9" id="KW-0812">Transmembrane</keyword>
<dbReference type="OrthoDB" id="5297508at2"/>
<organism evidence="12 13">
    <name type="scientific">Cutibacterium acnes</name>
    <name type="common">Propionibacterium acnes</name>
    <dbReference type="NCBI Taxonomy" id="1747"/>
    <lineage>
        <taxon>Bacteria</taxon>
        <taxon>Bacillati</taxon>
        <taxon>Actinomycetota</taxon>
        <taxon>Actinomycetes</taxon>
        <taxon>Propionibacteriales</taxon>
        <taxon>Propionibacteriaceae</taxon>
        <taxon>Cutibacterium</taxon>
    </lineage>
</organism>
<evidence type="ECO:0000256" key="3">
    <source>
        <dbReference type="ARBA" id="ARBA00022448"/>
    </source>
</evidence>
<keyword evidence="7 9" id="KW-1133">Transmembrane helix</keyword>
<name>A0A2B7JMJ8_CUTAC</name>
<comment type="similarity">
    <text evidence="2">Belongs to the amino acid-polyamine-organocation (APC) superfamily. Amino acid transporter (AAT) (TC 2.A.3.1) family.</text>
</comment>
<reference evidence="12 13" key="1">
    <citation type="submission" date="2017-02" db="EMBL/GenBank/DDBJ databases">
        <title>Prevalence of linear plasmids in Cutibacterium acnes isolates obtained from cancerous prostatic tissue.</title>
        <authorList>
            <person name="Davidsson S."/>
            <person name="Bruggemann H."/>
        </authorList>
    </citation>
    <scope>NUCLEOTIDE SEQUENCE [LARGE SCALE GENOMIC DNA]</scope>
    <source>
        <strain evidence="12 13">11-78</strain>
    </source>
</reference>
<dbReference type="PIRSF" id="PIRSF006060">
    <property type="entry name" value="AA_transporter"/>
    <property type="match status" value="1"/>
</dbReference>